<keyword evidence="2" id="KW-1185">Reference proteome</keyword>
<dbReference type="EMBL" id="NWVW01000004">
    <property type="protein sequence ID" value="PHO10311.1"/>
    <property type="molecule type" value="Genomic_DNA"/>
</dbReference>
<dbReference type="RefSeq" id="WP_099333993.1">
    <property type="nucleotide sequence ID" value="NZ_CP042812.1"/>
</dbReference>
<organism evidence="1 2">
    <name type="scientific">Malaciobacter canalis</name>
    <dbReference type="NCBI Taxonomy" id="1912871"/>
    <lineage>
        <taxon>Bacteria</taxon>
        <taxon>Pseudomonadati</taxon>
        <taxon>Campylobacterota</taxon>
        <taxon>Epsilonproteobacteria</taxon>
        <taxon>Campylobacterales</taxon>
        <taxon>Arcobacteraceae</taxon>
        <taxon>Malaciobacter</taxon>
    </lineage>
</organism>
<comment type="caution">
    <text evidence="1">The sequence shown here is derived from an EMBL/GenBank/DDBJ whole genome shotgun (WGS) entry which is preliminary data.</text>
</comment>
<evidence type="ECO:0000313" key="2">
    <source>
        <dbReference type="Proteomes" id="UP000221384"/>
    </source>
</evidence>
<protein>
    <submittedName>
        <fullName evidence="1">Uncharacterized protein</fullName>
    </submittedName>
</protein>
<accession>A0ABX4LVQ1</accession>
<name>A0ABX4LVQ1_9BACT</name>
<proteinExistence type="predicted"/>
<gene>
    <name evidence="1" type="ORF">CPG37_04495</name>
</gene>
<sequence length="279" mass="32396">MKHILKQLNQKPIAYYPVYREITGSTTAGILLSQLMYWFSKKDKIFKTDKEIQEETLLSEKELRNAKKLIKKLDFITVSREGLPAKTFYEIDWEKMYSSLAQWSKLEKPKGQNTTSQKDKTLHDQRAKHSIYTENTTENTTESITPSSIISFYRTNISSKNQDIQEPSSFNQINLRKDEFEKIMLGLKNYAKYISSTGKKPEALFFFVRNSIYLDYQEEQVAVKGKNEAIVPVDLVGKRFIVDGEDIEFKEDGYLKIEKDWKVTNAADVEKLVNLVRGA</sequence>
<dbReference type="Proteomes" id="UP000221384">
    <property type="component" value="Unassembled WGS sequence"/>
</dbReference>
<evidence type="ECO:0000313" key="1">
    <source>
        <dbReference type="EMBL" id="PHO10311.1"/>
    </source>
</evidence>
<reference evidence="1 2" key="1">
    <citation type="submission" date="2017-09" db="EMBL/GenBank/DDBJ databases">
        <authorList>
            <person name="Perez-Cataluna A."/>
            <person name="Figueras M.J."/>
            <person name="Salas-Masso N."/>
        </authorList>
    </citation>
    <scope>NUCLEOTIDE SEQUENCE [LARGE SCALE GENOMIC DNA]</scope>
    <source>
        <strain evidence="1 2">F138-33</strain>
    </source>
</reference>